<feature type="transmembrane region" description="Helical" evidence="1">
    <location>
        <begin position="59"/>
        <end position="79"/>
    </location>
</feature>
<dbReference type="InterPro" id="IPR009339">
    <property type="entry name" value="DUF998"/>
</dbReference>
<name>A0A6J4M6X2_9ACTN</name>
<proteinExistence type="predicted"/>
<dbReference type="AlphaFoldDB" id="A0A6J4M6X2"/>
<feature type="transmembrane region" description="Helical" evidence="1">
    <location>
        <begin position="111"/>
        <end position="130"/>
    </location>
</feature>
<keyword evidence="1" id="KW-0472">Membrane</keyword>
<feature type="transmembrane region" description="Helical" evidence="1">
    <location>
        <begin position="142"/>
        <end position="162"/>
    </location>
</feature>
<feature type="transmembrane region" description="Helical" evidence="1">
    <location>
        <begin position="174"/>
        <end position="191"/>
    </location>
</feature>
<dbReference type="EMBL" id="CADCUH010000133">
    <property type="protein sequence ID" value="CAA9351650.1"/>
    <property type="molecule type" value="Genomic_DNA"/>
</dbReference>
<evidence type="ECO:0000256" key="1">
    <source>
        <dbReference type="SAM" id="Phobius"/>
    </source>
</evidence>
<keyword evidence="1" id="KW-0812">Transmembrane</keyword>
<feature type="transmembrane region" description="Helical" evidence="1">
    <location>
        <begin position="12"/>
        <end position="33"/>
    </location>
</feature>
<protein>
    <recommendedName>
        <fullName evidence="3">DUF998 domain-containing protein</fullName>
    </recommendedName>
</protein>
<organism evidence="2">
    <name type="scientific">uncultured Nocardioidaceae bacterium</name>
    <dbReference type="NCBI Taxonomy" id="253824"/>
    <lineage>
        <taxon>Bacteria</taxon>
        <taxon>Bacillati</taxon>
        <taxon>Actinomycetota</taxon>
        <taxon>Actinomycetes</taxon>
        <taxon>Propionibacteriales</taxon>
        <taxon>Nocardioidaceae</taxon>
        <taxon>environmental samples</taxon>
    </lineage>
</organism>
<gene>
    <name evidence="2" type="ORF">AVDCRST_MAG36-2030</name>
</gene>
<evidence type="ECO:0000313" key="2">
    <source>
        <dbReference type="EMBL" id="CAA9351650.1"/>
    </source>
</evidence>
<keyword evidence="1" id="KW-1133">Transmembrane helix</keyword>
<dbReference type="Pfam" id="PF06197">
    <property type="entry name" value="DUF998"/>
    <property type="match status" value="1"/>
</dbReference>
<sequence>MGGRLSWGAGLLLVRPAYVVVELLVAAATTGRYSLRDDTVSDLGAARCSPVSCSPWHDLMNGTFVVVGLLLALGAVALAPQLGRAVTALLVVAGLSTVATGLAPVGGDGTLHALAASPLFVCQPLALLLLGGRLRRPHPRVAGALLLTGSTSAAAAVGFLLVGDGVGAGLLERLALWPVLVALAAAAAVLVPDRSDPSSGGDSVPRDC</sequence>
<feature type="transmembrane region" description="Helical" evidence="1">
    <location>
        <begin position="86"/>
        <end position="105"/>
    </location>
</feature>
<evidence type="ECO:0008006" key="3">
    <source>
        <dbReference type="Google" id="ProtNLM"/>
    </source>
</evidence>
<accession>A0A6J4M6X2</accession>
<reference evidence="2" key="1">
    <citation type="submission" date="2020-02" db="EMBL/GenBank/DDBJ databases">
        <authorList>
            <person name="Meier V. D."/>
        </authorList>
    </citation>
    <scope>NUCLEOTIDE SEQUENCE</scope>
    <source>
        <strain evidence="2">AVDCRST_MAG36</strain>
    </source>
</reference>